<accession>A0A011UTF3</accession>
<reference evidence="2 4" key="2">
    <citation type="submission" date="2019-03" db="EMBL/GenBank/DDBJ databases">
        <title>Genomic Encyclopedia of Type Strains, Phase IV (KMG-IV): sequencing the most valuable type-strain genomes for metagenomic binning, comparative biology and taxonomic classification.</title>
        <authorList>
            <person name="Goeker M."/>
        </authorList>
    </citation>
    <scope>NUCLEOTIDE SEQUENCE [LARGE SCALE GENOMIC DNA]</scope>
    <source>
        <strain evidence="2 4">DSM 11603</strain>
    </source>
</reference>
<dbReference type="EMBL" id="SNZF01000002">
    <property type="protein sequence ID" value="TDR37589.1"/>
    <property type="molecule type" value="Genomic_DNA"/>
</dbReference>
<keyword evidence="4" id="KW-1185">Reference proteome</keyword>
<reference evidence="1 3" key="1">
    <citation type="submission" date="2014-02" db="EMBL/GenBank/DDBJ databases">
        <title>Aquamicrobium defluvii Genome sequencing.</title>
        <authorList>
            <person name="Wang X."/>
        </authorList>
    </citation>
    <scope>NUCLEOTIDE SEQUENCE [LARGE SCALE GENOMIC DNA]</scope>
    <source>
        <strain evidence="1 3">W13Z1</strain>
    </source>
</reference>
<dbReference type="AlphaFoldDB" id="A0A011UTF3"/>
<evidence type="ECO:0000313" key="3">
    <source>
        <dbReference type="Proteomes" id="UP000019849"/>
    </source>
</evidence>
<evidence type="ECO:0000313" key="2">
    <source>
        <dbReference type="EMBL" id="TDR37589.1"/>
    </source>
</evidence>
<dbReference type="PATRIC" id="fig|69279.3.peg.1535"/>
<protein>
    <submittedName>
        <fullName evidence="1">Uncharacterized protein</fullName>
    </submittedName>
</protein>
<dbReference type="Proteomes" id="UP000019849">
    <property type="component" value="Unassembled WGS sequence"/>
</dbReference>
<name>A0A011UTF3_9HYPH</name>
<organism evidence="1 3">
    <name type="scientific">Aquamicrobium defluvii</name>
    <dbReference type="NCBI Taxonomy" id="69279"/>
    <lineage>
        <taxon>Bacteria</taxon>
        <taxon>Pseudomonadati</taxon>
        <taxon>Pseudomonadota</taxon>
        <taxon>Alphaproteobacteria</taxon>
        <taxon>Hyphomicrobiales</taxon>
        <taxon>Phyllobacteriaceae</taxon>
        <taxon>Aquamicrobium</taxon>
    </lineage>
</organism>
<dbReference type="RefSeq" id="WP_035025361.1">
    <property type="nucleotide sequence ID" value="NZ_KK073882.1"/>
</dbReference>
<dbReference type="HOGENOM" id="CLU_2495723_0_0_5"/>
<comment type="caution">
    <text evidence="1">The sequence shown here is derived from an EMBL/GenBank/DDBJ whole genome shotgun (WGS) entry which is preliminary data.</text>
</comment>
<proteinExistence type="predicted"/>
<evidence type="ECO:0000313" key="4">
    <source>
        <dbReference type="Proteomes" id="UP000294958"/>
    </source>
</evidence>
<sequence>MNDDSIREAKEKLAQAREVIAWLLQRAGMDGAEGQRALDYFSGAAFDRDFLPWPRHTGESLHPDELNATNDD</sequence>
<dbReference type="eggNOG" id="ENOG5031BTQ">
    <property type="taxonomic scope" value="Bacteria"/>
</dbReference>
<dbReference type="OrthoDB" id="9804924at2"/>
<dbReference type="EMBL" id="JENY01000008">
    <property type="protein sequence ID" value="EXL09163.1"/>
    <property type="molecule type" value="Genomic_DNA"/>
</dbReference>
<evidence type="ECO:0000313" key="1">
    <source>
        <dbReference type="EMBL" id="EXL09163.1"/>
    </source>
</evidence>
<gene>
    <name evidence="1" type="ORF">BG36_23050</name>
    <name evidence="2" type="ORF">DES43_102135</name>
</gene>
<dbReference type="Proteomes" id="UP000294958">
    <property type="component" value="Unassembled WGS sequence"/>
</dbReference>